<evidence type="ECO:0000313" key="4">
    <source>
        <dbReference type="Proteomes" id="UP000823749"/>
    </source>
</evidence>
<evidence type="ECO:0000256" key="1">
    <source>
        <dbReference type="SAM" id="MobiDB-lite"/>
    </source>
</evidence>
<sequence length="325" mass="36335">MYLGGTVEMIDNIDPDYCSFFDLRELVMHYGYPNTIEMYYLLPGVVGFKNGIRKIKSDKEVTAMVDVYKDLPVMCMYATVGPDNEVVSLQEDNEVVSVQVDGDVSIPLDVIGRPMNEDEDEDEGEETDPDYELEEEEEDDDDDSYNPSWLYEDLEGPDDDDIFKPKDDGKNKKIGSDEESNKTNDPEFNEDLDMEKPVITRGMKFNNAIAPNGKQSQKKAESISAKQKQIVRANSTQDSVHTVNPGFYTQPAPVFKEPEWGFYTQQSKASSSTVNQTKAREKLPCIGGKGRGSGNVIRGRGRGSANVVRGRGRATARGWIAPRPN</sequence>
<feature type="region of interest" description="Disordered" evidence="1">
    <location>
        <begin position="268"/>
        <end position="325"/>
    </location>
</feature>
<dbReference type="InterPro" id="IPR058594">
    <property type="entry name" value="PB1-like_dom_pln"/>
</dbReference>
<feature type="compositionally biased region" description="Polar residues" evidence="1">
    <location>
        <begin position="268"/>
        <end position="277"/>
    </location>
</feature>
<evidence type="ECO:0000313" key="3">
    <source>
        <dbReference type="EMBL" id="KAG5521665.1"/>
    </source>
</evidence>
<organism evidence="3 4">
    <name type="scientific">Rhododendron griersonianum</name>
    <dbReference type="NCBI Taxonomy" id="479676"/>
    <lineage>
        <taxon>Eukaryota</taxon>
        <taxon>Viridiplantae</taxon>
        <taxon>Streptophyta</taxon>
        <taxon>Embryophyta</taxon>
        <taxon>Tracheophyta</taxon>
        <taxon>Spermatophyta</taxon>
        <taxon>Magnoliopsida</taxon>
        <taxon>eudicotyledons</taxon>
        <taxon>Gunneridae</taxon>
        <taxon>Pentapetalae</taxon>
        <taxon>asterids</taxon>
        <taxon>Ericales</taxon>
        <taxon>Ericaceae</taxon>
        <taxon>Ericoideae</taxon>
        <taxon>Rhodoreae</taxon>
        <taxon>Rhododendron</taxon>
    </lineage>
</organism>
<feature type="domain" description="PB1-like" evidence="2">
    <location>
        <begin position="2"/>
        <end position="70"/>
    </location>
</feature>
<comment type="caution">
    <text evidence="3">The sequence shown here is derived from an EMBL/GenBank/DDBJ whole genome shotgun (WGS) entry which is preliminary data.</text>
</comment>
<accession>A0AAV6I1M1</accession>
<feature type="region of interest" description="Disordered" evidence="1">
    <location>
        <begin position="208"/>
        <end position="228"/>
    </location>
</feature>
<protein>
    <recommendedName>
        <fullName evidence="2">PB1-like domain-containing protein</fullName>
    </recommendedName>
</protein>
<dbReference type="Pfam" id="PF26130">
    <property type="entry name" value="PB1-like"/>
    <property type="match status" value="1"/>
</dbReference>
<reference evidence="3" key="1">
    <citation type="submission" date="2020-08" db="EMBL/GenBank/DDBJ databases">
        <title>Plant Genome Project.</title>
        <authorList>
            <person name="Zhang R.-G."/>
        </authorList>
    </citation>
    <scope>NUCLEOTIDE SEQUENCE</scope>
    <source>
        <strain evidence="3">WSP0</strain>
        <tissue evidence="3">Leaf</tissue>
    </source>
</reference>
<gene>
    <name evidence="3" type="ORF">RHGRI_034030</name>
</gene>
<feature type="compositionally biased region" description="Acidic residues" evidence="1">
    <location>
        <begin position="117"/>
        <end position="144"/>
    </location>
</feature>
<feature type="compositionally biased region" description="Acidic residues" evidence="1">
    <location>
        <begin position="152"/>
        <end position="161"/>
    </location>
</feature>
<feature type="compositionally biased region" description="Basic and acidic residues" evidence="1">
    <location>
        <begin position="162"/>
        <end position="185"/>
    </location>
</feature>
<name>A0AAV6I1M1_9ERIC</name>
<dbReference type="Proteomes" id="UP000823749">
    <property type="component" value="Chromosome 12"/>
</dbReference>
<dbReference type="EMBL" id="JACTNZ010000012">
    <property type="protein sequence ID" value="KAG5521665.1"/>
    <property type="molecule type" value="Genomic_DNA"/>
</dbReference>
<proteinExistence type="predicted"/>
<evidence type="ECO:0000259" key="2">
    <source>
        <dbReference type="Pfam" id="PF26130"/>
    </source>
</evidence>
<keyword evidence="4" id="KW-1185">Reference proteome</keyword>
<feature type="region of interest" description="Disordered" evidence="1">
    <location>
        <begin position="107"/>
        <end position="193"/>
    </location>
</feature>
<dbReference type="AlphaFoldDB" id="A0AAV6I1M1"/>